<evidence type="ECO:0008006" key="5">
    <source>
        <dbReference type="Google" id="ProtNLM"/>
    </source>
</evidence>
<protein>
    <recommendedName>
        <fullName evidence="5">Glutathione S-transferase</fullName>
    </recommendedName>
</protein>
<organism evidence="3 4">
    <name type="scientific">Blepharisma stoltei</name>
    <dbReference type="NCBI Taxonomy" id="1481888"/>
    <lineage>
        <taxon>Eukaryota</taxon>
        <taxon>Sar</taxon>
        <taxon>Alveolata</taxon>
        <taxon>Ciliophora</taxon>
        <taxon>Postciliodesmatophora</taxon>
        <taxon>Heterotrichea</taxon>
        <taxon>Heterotrichida</taxon>
        <taxon>Blepharismidae</taxon>
        <taxon>Blepharisma</taxon>
    </lineage>
</organism>
<dbReference type="PANTHER" id="PTHR11571">
    <property type="entry name" value="GLUTATHIONE S-TRANSFERASE"/>
    <property type="match status" value="1"/>
</dbReference>
<dbReference type="PROSITE" id="PS50405">
    <property type="entry name" value="GST_CTER"/>
    <property type="match status" value="1"/>
</dbReference>
<dbReference type="Proteomes" id="UP001162131">
    <property type="component" value="Unassembled WGS sequence"/>
</dbReference>
<comment type="caution">
    <text evidence="3">The sequence shown here is derived from an EMBL/GenBank/DDBJ whole genome shotgun (WGS) entry which is preliminary data.</text>
</comment>
<keyword evidence="4" id="KW-1185">Reference proteome</keyword>
<dbReference type="InterPro" id="IPR036249">
    <property type="entry name" value="Thioredoxin-like_sf"/>
</dbReference>
<evidence type="ECO:0000259" key="1">
    <source>
        <dbReference type="PROSITE" id="PS50404"/>
    </source>
</evidence>
<dbReference type="SFLD" id="SFLDG00363">
    <property type="entry name" value="AMPS_(cytGST):_Alpha-__Mu-__Pi"/>
    <property type="match status" value="1"/>
</dbReference>
<name>A0AAU9JKC0_9CILI</name>
<evidence type="ECO:0000313" key="4">
    <source>
        <dbReference type="Proteomes" id="UP001162131"/>
    </source>
</evidence>
<dbReference type="CDD" id="cd03192">
    <property type="entry name" value="GST_C_Sigma_like"/>
    <property type="match status" value="1"/>
</dbReference>
<dbReference type="SUPFAM" id="SSF47616">
    <property type="entry name" value="GST C-terminal domain-like"/>
    <property type="match status" value="1"/>
</dbReference>
<dbReference type="CDD" id="cd03039">
    <property type="entry name" value="GST_N_Sigma_like"/>
    <property type="match status" value="1"/>
</dbReference>
<dbReference type="PROSITE" id="PS50404">
    <property type="entry name" value="GST_NTER"/>
    <property type="match status" value="1"/>
</dbReference>
<evidence type="ECO:0000313" key="3">
    <source>
        <dbReference type="EMBL" id="CAG9326153.1"/>
    </source>
</evidence>
<dbReference type="Gene3D" id="1.20.1050.130">
    <property type="match status" value="1"/>
</dbReference>
<accession>A0AAU9JKC0</accession>
<feature type="domain" description="GST N-terminal" evidence="1">
    <location>
        <begin position="2"/>
        <end position="81"/>
    </location>
</feature>
<dbReference type="InterPro" id="IPR004045">
    <property type="entry name" value="Glutathione_S-Trfase_N"/>
</dbReference>
<dbReference type="SFLD" id="SFLDS00019">
    <property type="entry name" value="Glutathione_Transferase_(cytos"/>
    <property type="match status" value="1"/>
</dbReference>
<dbReference type="InterPro" id="IPR010987">
    <property type="entry name" value="Glutathione-S-Trfase_C-like"/>
</dbReference>
<dbReference type="SFLD" id="SFLDG01205">
    <property type="entry name" value="AMPS.1"/>
    <property type="match status" value="1"/>
</dbReference>
<dbReference type="InterPro" id="IPR036282">
    <property type="entry name" value="Glutathione-S-Trfase_C_sf"/>
</dbReference>
<dbReference type="SUPFAM" id="SSF52833">
    <property type="entry name" value="Thioredoxin-like"/>
    <property type="match status" value="1"/>
</dbReference>
<sequence>MADITLHYFNLYGRGELARYILHYHGTQFTDHRVEFGEWPALKSSGVAEFGQLPVLEIDGIRMVQSKAIARYLCQKFGYYPNSPTDVYWVESLVDLREDIISEYFKAKFNKDEEAINKIFSEKLPEWLRRAEARLERNNGGNGWFVGDSISLADFAVFQTVWDYLLREEKAAKGAPAVETNAPKLRAWATRLLESSPTLKHYLETRANLEA</sequence>
<reference evidence="3" key="1">
    <citation type="submission" date="2021-09" db="EMBL/GenBank/DDBJ databases">
        <authorList>
            <consortium name="AG Swart"/>
            <person name="Singh M."/>
            <person name="Singh A."/>
            <person name="Seah K."/>
            <person name="Emmerich C."/>
        </authorList>
    </citation>
    <scope>NUCLEOTIDE SEQUENCE</scope>
    <source>
        <strain evidence="3">ATCC30299</strain>
    </source>
</reference>
<dbReference type="Pfam" id="PF14497">
    <property type="entry name" value="GST_C_3"/>
    <property type="match status" value="1"/>
</dbReference>
<dbReference type="AlphaFoldDB" id="A0AAU9JKC0"/>
<dbReference type="InterPro" id="IPR004046">
    <property type="entry name" value="GST_C"/>
</dbReference>
<evidence type="ECO:0000259" key="2">
    <source>
        <dbReference type="PROSITE" id="PS50405"/>
    </source>
</evidence>
<dbReference type="Pfam" id="PF02798">
    <property type="entry name" value="GST_N"/>
    <property type="match status" value="1"/>
</dbReference>
<proteinExistence type="predicted"/>
<dbReference type="GO" id="GO:0006749">
    <property type="term" value="P:glutathione metabolic process"/>
    <property type="evidence" value="ECO:0007669"/>
    <property type="project" value="TreeGrafter"/>
</dbReference>
<dbReference type="InterPro" id="IPR050213">
    <property type="entry name" value="GST_superfamily"/>
</dbReference>
<feature type="domain" description="GST C-terminal" evidence="2">
    <location>
        <begin position="83"/>
        <end position="211"/>
    </location>
</feature>
<dbReference type="EMBL" id="CAJZBQ010000040">
    <property type="protein sequence ID" value="CAG9326153.1"/>
    <property type="molecule type" value="Genomic_DNA"/>
</dbReference>
<dbReference type="InterPro" id="IPR040079">
    <property type="entry name" value="Glutathione_S-Trfase"/>
</dbReference>
<dbReference type="GO" id="GO:0004364">
    <property type="term" value="F:glutathione transferase activity"/>
    <property type="evidence" value="ECO:0007669"/>
    <property type="project" value="TreeGrafter"/>
</dbReference>
<gene>
    <name evidence="3" type="ORF">BSTOLATCC_MIC40586</name>
</gene>